<sequence length="71" mass="7517">MWTRVLMLPCGALIQTGEVKTSSQLAIGHGKSVAWGATPTISAAHVLIRACRTRSSFPQRAVGKTARGVAR</sequence>
<keyword evidence="2" id="KW-1185">Reference proteome</keyword>
<dbReference type="AlphaFoldDB" id="A0A0C3SBD4"/>
<proteinExistence type="predicted"/>
<organism evidence="1 2">
    <name type="scientific">Phlebiopsis gigantea (strain 11061_1 CR5-6)</name>
    <name type="common">White-rot fungus</name>
    <name type="synonym">Peniophora gigantea</name>
    <dbReference type="NCBI Taxonomy" id="745531"/>
    <lineage>
        <taxon>Eukaryota</taxon>
        <taxon>Fungi</taxon>
        <taxon>Dikarya</taxon>
        <taxon>Basidiomycota</taxon>
        <taxon>Agaricomycotina</taxon>
        <taxon>Agaricomycetes</taxon>
        <taxon>Polyporales</taxon>
        <taxon>Phanerochaetaceae</taxon>
        <taxon>Phlebiopsis</taxon>
    </lineage>
</organism>
<accession>A0A0C3SBD4</accession>
<gene>
    <name evidence="1" type="ORF">PHLGIDRAFT_404418</name>
</gene>
<reference evidence="1 2" key="1">
    <citation type="journal article" date="2014" name="PLoS Genet.">
        <title>Analysis of the Phlebiopsis gigantea genome, transcriptome and secretome provides insight into its pioneer colonization strategies of wood.</title>
        <authorList>
            <person name="Hori C."/>
            <person name="Ishida T."/>
            <person name="Igarashi K."/>
            <person name="Samejima M."/>
            <person name="Suzuki H."/>
            <person name="Master E."/>
            <person name="Ferreira P."/>
            <person name="Ruiz-Duenas F.J."/>
            <person name="Held B."/>
            <person name="Canessa P."/>
            <person name="Larrondo L.F."/>
            <person name="Schmoll M."/>
            <person name="Druzhinina I.S."/>
            <person name="Kubicek C.P."/>
            <person name="Gaskell J.A."/>
            <person name="Kersten P."/>
            <person name="St John F."/>
            <person name="Glasner J."/>
            <person name="Sabat G."/>
            <person name="Splinter BonDurant S."/>
            <person name="Syed K."/>
            <person name="Yadav J."/>
            <person name="Mgbeahuruike A.C."/>
            <person name="Kovalchuk A."/>
            <person name="Asiegbu F.O."/>
            <person name="Lackner G."/>
            <person name="Hoffmeister D."/>
            <person name="Rencoret J."/>
            <person name="Gutierrez A."/>
            <person name="Sun H."/>
            <person name="Lindquist E."/>
            <person name="Barry K."/>
            <person name="Riley R."/>
            <person name="Grigoriev I.V."/>
            <person name="Henrissat B."/>
            <person name="Kues U."/>
            <person name="Berka R.M."/>
            <person name="Martinez A.T."/>
            <person name="Covert S.F."/>
            <person name="Blanchette R.A."/>
            <person name="Cullen D."/>
        </authorList>
    </citation>
    <scope>NUCLEOTIDE SEQUENCE [LARGE SCALE GENOMIC DNA]</scope>
    <source>
        <strain evidence="1 2">11061_1 CR5-6</strain>
    </source>
</reference>
<evidence type="ECO:0000313" key="2">
    <source>
        <dbReference type="Proteomes" id="UP000053257"/>
    </source>
</evidence>
<dbReference type="Proteomes" id="UP000053257">
    <property type="component" value="Unassembled WGS sequence"/>
</dbReference>
<protein>
    <submittedName>
        <fullName evidence="1">Uncharacterized protein</fullName>
    </submittedName>
</protein>
<dbReference type="EMBL" id="KN840489">
    <property type="protein sequence ID" value="KIP07840.1"/>
    <property type="molecule type" value="Genomic_DNA"/>
</dbReference>
<dbReference type="HOGENOM" id="CLU_2740888_0_0_1"/>
<evidence type="ECO:0000313" key="1">
    <source>
        <dbReference type="EMBL" id="KIP07840.1"/>
    </source>
</evidence>
<name>A0A0C3SBD4_PHLG1</name>